<dbReference type="EMBL" id="JAEPBH010000004">
    <property type="protein sequence ID" value="MBK4714201.1"/>
    <property type="molecule type" value="Genomic_DNA"/>
</dbReference>
<evidence type="ECO:0000313" key="1">
    <source>
        <dbReference type="EMBL" id="MBK4714201.1"/>
    </source>
</evidence>
<evidence type="ECO:0000313" key="2">
    <source>
        <dbReference type="Proteomes" id="UP000659047"/>
    </source>
</evidence>
<reference evidence="1" key="1">
    <citation type="submission" date="2021-01" db="EMBL/GenBank/DDBJ databases">
        <title>Intestinitalea alba gen. nov., sp. nov., a novel genus of the family Enterobacteriaceae, isolated from the gut of the plastic-eating mealworm Tenebrio molitor L.</title>
        <authorList>
            <person name="Yang Y."/>
        </authorList>
    </citation>
    <scope>NUCLEOTIDE SEQUENCE</scope>
    <source>
        <strain evidence="1">BIT-L3</strain>
    </source>
</reference>
<comment type="caution">
    <text evidence="1">The sequence shown here is derived from an EMBL/GenBank/DDBJ whole genome shotgun (WGS) entry which is preliminary data.</text>
</comment>
<dbReference type="RefSeq" id="WP_238712208.1">
    <property type="nucleotide sequence ID" value="NZ_JAEPBH010000004.1"/>
</dbReference>
<dbReference type="Proteomes" id="UP000659047">
    <property type="component" value="Unassembled WGS sequence"/>
</dbReference>
<proteinExistence type="predicted"/>
<gene>
    <name evidence="1" type="ORF">JJB97_02385</name>
</gene>
<organism evidence="1 2">
    <name type="scientific">Tenebrionibacter intestinalis</name>
    <dbReference type="NCBI Taxonomy" id="2799638"/>
    <lineage>
        <taxon>Bacteria</taxon>
        <taxon>Pseudomonadati</taxon>
        <taxon>Pseudomonadota</taxon>
        <taxon>Gammaproteobacteria</taxon>
        <taxon>Enterobacterales</taxon>
        <taxon>Enterobacteriaceae</taxon>
        <taxon>Tenebrionibacter/Tenebrionicola group</taxon>
        <taxon>Tenebrionibacter</taxon>
    </lineage>
</organism>
<dbReference type="AlphaFoldDB" id="A0A8K0V288"/>
<sequence length="64" mass="7413">MSYYLLVVVCIYDHGVCTFARIGAHTLPVYSMHGLVMKYPLWQYVSLLRDTLLRLAVAPGRRHF</sequence>
<name>A0A8K0V288_9ENTR</name>
<keyword evidence="2" id="KW-1185">Reference proteome</keyword>
<accession>A0A8K0V288</accession>
<protein>
    <submittedName>
        <fullName evidence="1">Uncharacterized protein</fullName>
    </submittedName>
</protein>